<feature type="chain" id="PRO_5005504969" description="Small secreted protein" evidence="2">
    <location>
        <begin position="26"/>
        <end position="66"/>
    </location>
</feature>
<dbReference type="AlphaFoldDB" id="A0A0K6HWL5"/>
<dbReference type="Proteomes" id="UP000183649">
    <property type="component" value="Unassembled WGS sequence"/>
</dbReference>
<evidence type="ECO:0000313" key="4">
    <source>
        <dbReference type="Proteomes" id="UP000183649"/>
    </source>
</evidence>
<dbReference type="STRING" id="339866.GCA_001418255_00911"/>
<keyword evidence="2" id="KW-0732">Signal</keyword>
<dbReference type="RefSeq" id="WP_055449856.1">
    <property type="nucleotide sequence ID" value="NZ_CYHF01000003.1"/>
</dbReference>
<protein>
    <recommendedName>
        <fullName evidence="5">Small secreted protein</fullName>
    </recommendedName>
</protein>
<organism evidence="3 4">
    <name type="scientific">Thiomonas bhubaneswarensis</name>
    <dbReference type="NCBI Taxonomy" id="339866"/>
    <lineage>
        <taxon>Bacteria</taxon>
        <taxon>Pseudomonadati</taxon>
        <taxon>Pseudomonadota</taxon>
        <taxon>Betaproteobacteria</taxon>
        <taxon>Burkholderiales</taxon>
        <taxon>Thiomonas</taxon>
    </lineage>
</organism>
<proteinExistence type="predicted"/>
<gene>
    <name evidence="3" type="ORF">Ga0061069_10331</name>
</gene>
<reference evidence="4" key="1">
    <citation type="submission" date="2015-08" db="EMBL/GenBank/DDBJ databases">
        <authorList>
            <person name="Varghese N."/>
        </authorList>
    </citation>
    <scope>NUCLEOTIDE SEQUENCE [LARGE SCALE GENOMIC DNA]</scope>
    <source>
        <strain evidence="4">DSM 18181</strain>
    </source>
</reference>
<sequence>MSASRRRTYTLAALLALSLAGGLSGCQKPEGPAEKAGKAIDNAAAQAGQQVQKAGEKIQDTAKGDN</sequence>
<keyword evidence="4" id="KW-1185">Reference proteome</keyword>
<evidence type="ECO:0000256" key="2">
    <source>
        <dbReference type="SAM" id="SignalP"/>
    </source>
</evidence>
<dbReference type="PROSITE" id="PS51257">
    <property type="entry name" value="PROKAR_LIPOPROTEIN"/>
    <property type="match status" value="1"/>
</dbReference>
<feature type="compositionally biased region" description="Basic and acidic residues" evidence="1">
    <location>
        <begin position="54"/>
        <end position="66"/>
    </location>
</feature>
<dbReference type="EMBL" id="CYHF01000003">
    <property type="protein sequence ID" value="CUA95309.1"/>
    <property type="molecule type" value="Genomic_DNA"/>
</dbReference>
<feature type="region of interest" description="Disordered" evidence="1">
    <location>
        <begin position="47"/>
        <end position="66"/>
    </location>
</feature>
<accession>A0A0K6HWL5</accession>
<evidence type="ECO:0000313" key="3">
    <source>
        <dbReference type="EMBL" id="CUA95309.1"/>
    </source>
</evidence>
<feature type="signal peptide" evidence="2">
    <location>
        <begin position="1"/>
        <end position="25"/>
    </location>
</feature>
<evidence type="ECO:0008006" key="5">
    <source>
        <dbReference type="Google" id="ProtNLM"/>
    </source>
</evidence>
<name>A0A0K6HWL5_9BURK</name>
<evidence type="ECO:0000256" key="1">
    <source>
        <dbReference type="SAM" id="MobiDB-lite"/>
    </source>
</evidence>